<gene>
    <name evidence="8" type="ORF">AMEX_G6787</name>
</gene>
<evidence type="ECO:0000256" key="1">
    <source>
        <dbReference type="ARBA" id="ARBA00004613"/>
    </source>
</evidence>
<evidence type="ECO:0000256" key="4">
    <source>
        <dbReference type="ARBA" id="ARBA00022702"/>
    </source>
</evidence>
<keyword evidence="7" id="KW-1133">Transmembrane helix</keyword>
<name>A0A8T2M478_ASTMX</name>
<accession>A0A8T2M478</accession>
<dbReference type="SUPFAM" id="SSF47266">
    <property type="entry name" value="4-helical cytokines"/>
    <property type="match status" value="1"/>
</dbReference>
<dbReference type="AlphaFoldDB" id="A0A8T2M478"/>
<dbReference type="EMBL" id="JAICCE010000004">
    <property type="protein sequence ID" value="KAG9278859.1"/>
    <property type="molecule type" value="Genomic_DNA"/>
</dbReference>
<comment type="subcellular location">
    <subcellularLocation>
        <location evidence="1">Secreted</location>
    </subcellularLocation>
</comment>
<feature type="transmembrane region" description="Helical" evidence="7">
    <location>
        <begin position="38"/>
        <end position="59"/>
    </location>
</feature>
<evidence type="ECO:0000256" key="6">
    <source>
        <dbReference type="ARBA" id="ARBA00023157"/>
    </source>
</evidence>
<evidence type="ECO:0000256" key="7">
    <source>
        <dbReference type="SAM" id="Phobius"/>
    </source>
</evidence>
<keyword evidence="7" id="KW-0472">Membrane</keyword>
<evidence type="ECO:0000256" key="3">
    <source>
        <dbReference type="ARBA" id="ARBA00022525"/>
    </source>
</evidence>
<evidence type="ECO:0000256" key="5">
    <source>
        <dbReference type="ARBA" id="ARBA00022729"/>
    </source>
</evidence>
<dbReference type="Proteomes" id="UP000752171">
    <property type="component" value="Unassembled WGS sequence"/>
</dbReference>
<comment type="similarity">
    <text evidence="2">Belongs to the EPO/TPO family.</text>
</comment>
<keyword evidence="5" id="KW-0732">Signal</keyword>
<dbReference type="PANTHER" id="PTHR10560:SF0">
    <property type="entry name" value="THROMBOPOIETIN"/>
    <property type="match status" value="1"/>
</dbReference>
<reference evidence="8 9" key="1">
    <citation type="submission" date="2021-07" db="EMBL/GenBank/DDBJ databases">
        <authorList>
            <person name="Imarazene B."/>
            <person name="Zahm M."/>
            <person name="Klopp C."/>
            <person name="Cabau C."/>
            <person name="Beille S."/>
            <person name="Jouanno E."/>
            <person name="Castinel A."/>
            <person name="Lluch J."/>
            <person name="Gil L."/>
            <person name="Kuchtly C."/>
            <person name="Lopez Roques C."/>
            <person name="Donnadieu C."/>
            <person name="Parrinello H."/>
            <person name="Journot L."/>
            <person name="Du K."/>
            <person name="Schartl M."/>
            <person name="Retaux S."/>
            <person name="Guiguen Y."/>
        </authorList>
    </citation>
    <scope>NUCLEOTIDE SEQUENCE [LARGE SCALE GENOMIC DNA]</scope>
    <source>
        <strain evidence="8">Pach_M1</strain>
        <tissue evidence="8">Testis</tissue>
    </source>
</reference>
<organism evidence="8 9">
    <name type="scientific">Astyanax mexicanus</name>
    <name type="common">Blind cave fish</name>
    <name type="synonym">Astyanax fasciatus mexicanus</name>
    <dbReference type="NCBI Taxonomy" id="7994"/>
    <lineage>
        <taxon>Eukaryota</taxon>
        <taxon>Metazoa</taxon>
        <taxon>Chordata</taxon>
        <taxon>Craniata</taxon>
        <taxon>Vertebrata</taxon>
        <taxon>Euteleostomi</taxon>
        <taxon>Actinopterygii</taxon>
        <taxon>Neopterygii</taxon>
        <taxon>Teleostei</taxon>
        <taxon>Ostariophysi</taxon>
        <taxon>Characiformes</taxon>
        <taxon>Characoidei</taxon>
        <taxon>Acestrorhamphidae</taxon>
        <taxon>Acestrorhamphinae</taxon>
        <taxon>Astyanax</taxon>
    </lineage>
</organism>
<keyword evidence="7" id="KW-0812">Transmembrane</keyword>
<dbReference type="InterPro" id="IPR003978">
    <property type="entry name" value="Thrombopoietin"/>
</dbReference>
<feature type="transmembrane region" description="Helical" evidence="7">
    <location>
        <begin position="12"/>
        <end position="31"/>
    </location>
</feature>
<protein>
    <recommendedName>
        <fullName evidence="10">Thrombopoietin</fullName>
    </recommendedName>
</protein>
<keyword evidence="3" id="KW-0964">Secreted</keyword>
<keyword evidence="6" id="KW-1015">Disulfide bond</keyword>
<dbReference type="PANTHER" id="PTHR10560">
    <property type="entry name" value="THROMBOPOIETIN"/>
    <property type="match status" value="1"/>
</dbReference>
<dbReference type="Pfam" id="PF00758">
    <property type="entry name" value="EPO_TPO"/>
    <property type="match status" value="1"/>
</dbReference>
<dbReference type="InterPro" id="IPR001323">
    <property type="entry name" value="EPO_TPO"/>
</dbReference>
<sequence length="243" mass="27108">MSISLSFCLSSYIFVSIYFCYLYLSFSLSVYLSFCLTIYLPVSVLTLSICVLICLSAYLPDSLSVYVPEVLLVVLSMVGSDLSCVWSKPLDFICDPEARKVMNKVTELEQDLVDCSAAASLPNSIRLPCIKVHMATWRTKSVPQRRAEVLLSLGSLLQDVRRARDQSQLGCGLNLLERLDRSINNYLLVLTHLHNQEQEESEGTEAPACLGQDSQDLGLVLKHFGRLISGKLEWLVLDMAQAC</sequence>
<comment type="caution">
    <text evidence="8">The sequence shown here is derived from an EMBL/GenBank/DDBJ whole genome shotgun (WGS) entry which is preliminary data.</text>
</comment>
<evidence type="ECO:0000313" key="8">
    <source>
        <dbReference type="EMBL" id="KAG9278859.1"/>
    </source>
</evidence>
<dbReference type="GO" id="GO:0005179">
    <property type="term" value="F:hormone activity"/>
    <property type="evidence" value="ECO:0007669"/>
    <property type="project" value="UniProtKB-KW"/>
</dbReference>
<evidence type="ECO:0008006" key="10">
    <source>
        <dbReference type="Google" id="ProtNLM"/>
    </source>
</evidence>
<dbReference type="GO" id="GO:0005125">
    <property type="term" value="F:cytokine activity"/>
    <property type="evidence" value="ECO:0007669"/>
    <property type="project" value="InterPro"/>
</dbReference>
<dbReference type="GO" id="GO:0005576">
    <property type="term" value="C:extracellular region"/>
    <property type="evidence" value="ECO:0007669"/>
    <property type="project" value="UniProtKB-SubCell"/>
</dbReference>
<dbReference type="GO" id="GO:0008283">
    <property type="term" value="P:cell population proliferation"/>
    <property type="evidence" value="ECO:0007669"/>
    <property type="project" value="InterPro"/>
</dbReference>
<dbReference type="InterPro" id="IPR009079">
    <property type="entry name" value="4_helix_cytokine-like_core"/>
</dbReference>
<evidence type="ECO:0000256" key="2">
    <source>
        <dbReference type="ARBA" id="ARBA00005782"/>
    </source>
</evidence>
<proteinExistence type="inferred from homology"/>
<evidence type="ECO:0000313" key="9">
    <source>
        <dbReference type="Proteomes" id="UP000752171"/>
    </source>
</evidence>
<keyword evidence="4" id="KW-0372">Hormone</keyword>
<dbReference type="Gene3D" id="1.20.1250.10">
    <property type="match status" value="1"/>
</dbReference>
<dbReference type="OrthoDB" id="9892121at2759"/>